<proteinExistence type="predicted"/>
<evidence type="ECO:0000313" key="4">
    <source>
        <dbReference type="Proteomes" id="UP000189580"/>
    </source>
</evidence>
<keyword evidence="1" id="KW-0732">Signal</keyword>
<evidence type="ECO:0000259" key="2">
    <source>
        <dbReference type="Pfam" id="PF12222"/>
    </source>
</evidence>
<feature type="chain" id="PRO_5007884954" description="Peptide N-acetyl-beta-D-glucosaminyl asparaginase amidase A N-terminal domain-containing protein" evidence="1">
    <location>
        <begin position="21"/>
        <end position="687"/>
    </location>
</feature>
<evidence type="ECO:0000256" key="1">
    <source>
        <dbReference type="SAM" id="SignalP"/>
    </source>
</evidence>
<dbReference type="InterPro" id="IPR021102">
    <property type="entry name" value="PNGase_A"/>
</dbReference>
<feature type="domain" description="Peptide N-acetyl-beta-D-glucosaminyl asparaginase amidase A N-terminal" evidence="2">
    <location>
        <begin position="60"/>
        <end position="384"/>
    </location>
</feature>
<organism evidence="3 4">
    <name type="scientific">Sugiyamaella lignohabitans</name>
    <dbReference type="NCBI Taxonomy" id="796027"/>
    <lineage>
        <taxon>Eukaryota</taxon>
        <taxon>Fungi</taxon>
        <taxon>Dikarya</taxon>
        <taxon>Ascomycota</taxon>
        <taxon>Saccharomycotina</taxon>
        <taxon>Dipodascomycetes</taxon>
        <taxon>Dipodascales</taxon>
        <taxon>Trichomonascaceae</taxon>
        <taxon>Sugiyamaella</taxon>
    </lineage>
</organism>
<evidence type="ECO:0000313" key="3">
    <source>
        <dbReference type="EMBL" id="ANB12364.1"/>
    </source>
</evidence>
<accession>A0A167D1H1</accession>
<gene>
    <name evidence="3" type="ORF">AWJ20_615</name>
</gene>
<dbReference type="EMBL" id="CP014501">
    <property type="protein sequence ID" value="ANB12364.1"/>
    <property type="molecule type" value="Genomic_DNA"/>
</dbReference>
<dbReference type="PROSITE" id="PS51257">
    <property type="entry name" value="PROKAR_LIPOPROTEIN"/>
    <property type="match status" value="1"/>
</dbReference>
<reference evidence="3 4" key="1">
    <citation type="submission" date="2016-02" db="EMBL/GenBank/DDBJ databases">
        <title>Complete genome sequence and transcriptome regulation of the pentose utilising yeast Sugiyamaella lignohabitans.</title>
        <authorList>
            <person name="Bellasio M."/>
            <person name="Peymann A."/>
            <person name="Valli M."/>
            <person name="Sipitzky M."/>
            <person name="Graf A."/>
            <person name="Sauer M."/>
            <person name="Marx H."/>
            <person name="Mattanovich D."/>
        </authorList>
    </citation>
    <scope>NUCLEOTIDE SEQUENCE [LARGE SCALE GENOMIC DNA]</scope>
    <source>
        <strain evidence="3 4">CBS 10342</strain>
    </source>
</reference>
<dbReference type="KEGG" id="slb:AWJ20_615"/>
<protein>
    <recommendedName>
        <fullName evidence="2">Peptide N-acetyl-beta-D-glucosaminyl asparaginase amidase A N-terminal domain-containing protein</fullName>
    </recommendedName>
</protein>
<dbReference type="OrthoDB" id="1612078at2759"/>
<dbReference type="InterPro" id="IPR056948">
    <property type="entry name" value="PNGaseA_N"/>
</dbReference>
<feature type="signal peptide" evidence="1">
    <location>
        <begin position="1"/>
        <end position="20"/>
    </location>
</feature>
<dbReference type="Proteomes" id="UP000189580">
    <property type="component" value="Chromosome a"/>
</dbReference>
<dbReference type="RefSeq" id="XP_018734841.1">
    <property type="nucleotide sequence ID" value="XM_018882565.1"/>
</dbReference>
<dbReference type="Pfam" id="PF12222">
    <property type="entry name" value="PNGaseA"/>
    <property type="match status" value="1"/>
</dbReference>
<dbReference type="PANTHER" id="PTHR31104">
    <property type="entry name" value="PEPTIDE-N4-(N-ACETYL-BETA-GLUCOSAMINYL)ASPARAGINE AMIDASE A PROTEIN"/>
    <property type="match status" value="1"/>
</dbReference>
<dbReference type="AlphaFoldDB" id="A0A167D1H1"/>
<name>A0A167D1H1_9ASCO</name>
<sequence length="687" mass="76497">MKVNVFLAAQTVCLLTACLGAPSALWTKGKAENSLYSGSALSPAEVIQVTGPPPDYGPIIHTEILAEHVFANSVSKPLKIQYNPPALNFTKATLTLKTRIHGVQDERLIHIFMGESEIWLSSTAQPGAHNISSTFTKDMSNYITLFKRQQELTIKLENVLDGTLNGPISTTLTARFYYPELDVDHDQGLADGDGDLLWQQYSGQLPPDHIIAIPSGQSIEPRPAKLAKRDYVRPSPLVSKQIEPIARNVTRAVIAISATGYDSEEFWYSHLLDEYAGALNGVGGGPSRVIEVSINNRVAGFVFPYPVIFTGGISSYMWSPIVGIHAFDTPVYEIDISAFLPVLWETDARIDVRVMNGYNSTQINDGWLINANILTWETPSVNGQGYMVLNNSNTTINGTSADDKDLDNKSVGGFLPSNSSVFEVVSILKGLTRSARLNFNGHNIHLEWQQACMYDNIQYLSNRYEFHSVAQSTLCAENITMERPDNDGPSRRRTWQKMYQYPLAIQATYDQMNGRTDTELTHGYEHTNSITGASIATVQNATSSTFDKPLDSRGRMGFGSNRQLYFHQDRTKAYQRVAAAVNNTLIVDTDSRGDPIYTSSFINMPEGPAIRGDSIHMLSDKFFDTQARAMGNNWSGQYLAEVHRFFDQHRAETTDSGRSKQKTQLNQSTLGMMIHRKLIARNRHMLR</sequence>
<dbReference type="GeneID" id="30037667"/>
<keyword evidence="4" id="KW-1185">Reference proteome</keyword>